<dbReference type="PANTHER" id="PTHR20854:SF4">
    <property type="entry name" value="INOSITOL-1-MONOPHOSPHATASE-RELATED"/>
    <property type="match status" value="1"/>
</dbReference>
<accession>A0ABS1XND3</accession>
<dbReference type="Gene3D" id="3.30.540.10">
    <property type="entry name" value="Fructose-1,6-Bisphosphatase, subunit A, domain 1"/>
    <property type="match status" value="1"/>
</dbReference>
<dbReference type="SUPFAM" id="SSF56655">
    <property type="entry name" value="Carbohydrate phosphatase"/>
    <property type="match status" value="1"/>
</dbReference>
<dbReference type="PANTHER" id="PTHR20854">
    <property type="entry name" value="INOSITOL MONOPHOSPHATASE"/>
    <property type="match status" value="1"/>
</dbReference>
<dbReference type="PRINTS" id="PR00377">
    <property type="entry name" value="IMPHPHTASES"/>
</dbReference>
<dbReference type="Pfam" id="PF00459">
    <property type="entry name" value="Inositol_P"/>
    <property type="match status" value="1"/>
</dbReference>
<dbReference type="CDD" id="cd01637">
    <property type="entry name" value="IMPase_like"/>
    <property type="match status" value="1"/>
</dbReference>
<proteinExistence type="predicted"/>
<keyword evidence="2" id="KW-1185">Reference proteome</keyword>
<evidence type="ECO:0000313" key="1">
    <source>
        <dbReference type="EMBL" id="MBM0230709.1"/>
    </source>
</evidence>
<dbReference type="RefSeq" id="WP_203173196.1">
    <property type="nucleotide sequence ID" value="NZ_JAEVHM010000003.1"/>
</dbReference>
<protein>
    <recommendedName>
        <fullName evidence="3">Inositol monophosphatase</fullName>
    </recommendedName>
</protein>
<name>A0ABS1XND3_9ACTN</name>
<sequence length="268" mass="28967">MPADDVPPCLVDLPTPTSIDWPALLTRLTRWGGLLVLRQHTFMSDAAAFGAFEYELECDLIELLQAQFGDVSVLAEETFHRTGRPVGTPGRLQLVLDPVDGSRSYADGSTTYAITLAALLDGRPLFGLVHHPAEQVTYAAARGLGAYRGIRRLESRPTGSRRVAIRQRDMTGSMALAAEKLIRHGYVIEGMACTSLKLCWIVDGRIAGLVKPVTERNGILSTWGLAAGQLITEETGYPVSSLDGSPWEWAPGEIVIGDAGFRSALGLH</sequence>
<dbReference type="EMBL" id="JAEVHM010000003">
    <property type="protein sequence ID" value="MBM0230709.1"/>
    <property type="molecule type" value="Genomic_DNA"/>
</dbReference>
<comment type="caution">
    <text evidence="1">The sequence shown here is derived from an EMBL/GenBank/DDBJ whole genome shotgun (WGS) entry which is preliminary data.</text>
</comment>
<dbReference type="Proteomes" id="UP000601027">
    <property type="component" value="Unassembled WGS sequence"/>
</dbReference>
<dbReference type="Gene3D" id="3.40.190.80">
    <property type="match status" value="1"/>
</dbReference>
<organism evidence="1 2">
    <name type="scientific">Micromonospora parastrephiae</name>
    <dbReference type="NCBI Taxonomy" id="2806101"/>
    <lineage>
        <taxon>Bacteria</taxon>
        <taxon>Bacillati</taxon>
        <taxon>Actinomycetota</taxon>
        <taxon>Actinomycetes</taxon>
        <taxon>Micromonosporales</taxon>
        <taxon>Micromonosporaceae</taxon>
        <taxon>Micromonospora</taxon>
    </lineage>
</organism>
<dbReference type="InterPro" id="IPR000760">
    <property type="entry name" value="Inositol_monophosphatase-like"/>
</dbReference>
<evidence type="ECO:0000313" key="2">
    <source>
        <dbReference type="Proteomes" id="UP000601027"/>
    </source>
</evidence>
<evidence type="ECO:0008006" key="3">
    <source>
        <dbReference type="Google" id="ProtNLM"/>
    </source>
</evidence>
<gene>
    <name evidence="1" type="ORF">JNW91_01720</name>
</gene>
<reference evidence="1 2" key="1">
    <citation type="submission" date="2021-01" db="EMBL/GenBank/DDBJ databases">
        <title>Draft genome sequence of Micromonospora sp. strain STR1_7.</title>
        <authorList>
            <person name="Karlyshev A."/>
            <person name="Jawad R."/>
        </authorList>
    </citation>
    <scope>NUCLEOTIDE SEQUENCE [LARGE SCALE GENOMIC DNA]</scope>
    <source>
        <strain evidence="1 2">STR1-7</strain>
    </source>
</reference>